<feature type="compositionally biased region" description="Pro residues" evidence="1">
    <location>
        <begin position="353"/>
        <end position="363"/>
    </location>
</feature>
<feature type="region of interest" description="Disordered" evidence="1">
    <location>
        <begin position="228"/>
        <end position="327"/>
    </location>
</feature>
<proteinExistence type="predicted"/>
<feature type="compositionally biased region" description="Low complexity" evidence="1">
    <location>
        <begin position="92"/>
        <end position="103"/>
    </location>
</feature>
<feature type="compositionally biased region" description="Polar residues" evidence="1">
    <location>
        <begin position="104"/>
        <end position="121"/>
    </location>
</feature>
<dbReference type="InterPro" id="IPR014887">
    <property type="entry name" value="HIF-1_CTAD"/>
</dbReference>
<name>A0A087T5F9_STEMI</name>
<feature type="compositionally biased region" description="Low complexity" evidence="1">
    <location>
        <begin position="253"/>
        <end position="264"/>
    </location>
</feature>
<protein>
    <recommendedName>
        <fullName evidence="2">HIF-1 alpha C-terminal transactivation domain-containing protein</fullName>
    </recommendedName>
</protein>
<dbReference type="OMA" id="SECCDEN"/>
<accession>A0A087T5F9</accession>
<sequence>MSKDFLNFPDADLQDLDLEPPLEKIPCSVVNAATLNQNVLFQESLKDTKLHLEFDFFQDDPCTLGNGISDDPFISYRDDSLSSPSYCGTPESSLNLHTSNSTSPDRFNTTPGTPDSGSLSDIPSLDPIDEFSNLDLKFTMPPSASDDSECCDENLDFRAPYISMNMDDDFPLISPSSSVMWGPQEPTPKKLPQERLPEIELQRISPPKQKPITENLNSSLAALLQSDVKKIPQSKQEKNAVARREGNSHKRWSGSSADNNKSSSLKQRPVNPSKGYGNGGHIIMLDSIPVKKQNSKSNASQRRTAQASASERRSNSPPFGSHTATVKVNDRLIKVQVSVSELPTSPIEHKQPFPSPPDPPPKRTSPSRLGPTESPKRLKVDNGLICSGPQGFASDSVLLNLLISGEDASRGYLCSSNSRYSDSKFESAMLSLSSDDSSGKQTNDSSSNCTELLASESELLDFLKISQYDAEVNAPIQSSHLLQGDDLLSALDHQPLLRNVPALV</sequence>
<feature type="domain" description="HIF-1 alpha C-terminal transactivation" evidence="2">
    <location>
        <begin position="465"/>
        <end position="493"/>
    </location>
</feature>
<feature type="compositionally biased region" description="Basic and acidic residues" evidence="1">
    <location>
        <begin position="228"/>
        <end position="248"/>
    </location>
</feature>
<gene>
    <name evidence="3" type="ORF">X975_06161</name>
</gene>
<dbReference type="Pfam" id="PF08778">
    <property type="entry name" value="HIF-1a_CTAD"/>
    <property type="match status" value="1"/>
</dbReference>
<evidence type="ECO:0000313" key="4">
    <source>
        <dbReference type="Proteomes" id="UP000054359"/>
    </source>
</evidence>
<reference evidence="3 4" key="1">
    <citation type="submission" date="2013-11" db="EMBL/GenBank/DDBJ databases">
        <title>Genome sequencing of Stegodyphus mimosarum.</title>
        <authorList>
            <person name="Bechsgaard J."/>
        </authorList>
    </citation>
    <scope>NUCLEOTIDE SEQUENCE [LARGE SCALE GENOMIC DNA]</scope>
</reference>
<feature type="compositionally biased region" description="Polar residues" evidence="1">
    <location>
        <begin position="315"/>
        <end position="326"/>
    </location>
</feature>
<dbReference type="AlphaFoldDB" id="A0A087T5F9"/>
<feature type="region of interest" description="Disordered" evidence="1">
    <location>
        <begin position="343"/>
        <end position="382"/>
    </location>
</feature>
<evidence type="ECO:0000256" key="1">
    <source>
        <dbReference type="SAM" id="MobiDB-lite"/>
    </source>
</evidence>
<feature type="region of interest" description="Disordered" evidence="1">
    <location>
        <begin position="84"/>
        <end position="125"/>
    </location>
</feature>
<evidence type="ECO:0000259" key="2">
    <source>
        <dbReference type="Pfam" id="PF08778"/>
    </source>
</evidence>
<feature type="non-terminal residue" evidence="3">
    <location>
        <position position="504"/>
    </location>
</feature>
<organism evidence="3 4">
    <name type="scientific">Stegodyphus mimosarum</name>
    <name type="common">African social velvet spider</name>
    <dbReference type="NCBI Taxonomy" id="407821"/>
    <lineage>
        <taxon>Eukaryota</taxon>
        <taxon>Metazoa</taxon>
        <taxon>Ecdysozoa</taxon>
        <taxon>Arthropoda</taxon>
        <taxon>Chelicerata</taxon>
        <taxon>Arachnida</taxon>
        <taxon>Araneae</taxon>
        <taxon>Araneomorphae</taxon>
        <taxon>Entelegynae</taxon>
        <taxon>Eresoidea</taxon>
        <taxon>Eresidae</taxon>
        <taxon>Stegodyphus</taxon>
    </lineage>
</organism>
<keyword evidence="4" id="KW-1185">Reference proteome</keyword>
<dbReference type="EMBL" id="KK113502">
    <property type="protein sequence ID" value="KFM60348.1"/>
    <property type="molecule type" value="Genomic_DNA"/>
</dbReference>
<evidence type="ECO:0000313" key="3">
    <source>
        <dbReference type="EMBL" id="KFM60348.1"/>
    </source>
</evidence>
<dbReference type="OrthoDB" id="6021714at2759"/>
<feature type="region of interest" description="Disordered" evidence="1">
    <location>
        <begin position="176"/>
        <end position="213"/>
    </location>
</feature>
<feature type="compositionally biased region" description="Low complexity" evidence="1">
    <location>
        <begin position="299"/>
        <end position="309"/>
    </location>
</feature>
<feature type="compositionally biased region" description="Basic and acidic residues" evidence="1">
    <location>
        <begin position="187"/>
        <end position="201"/>
    </location>
</feature>
<dbReference type="Proteomes" id="UP000054359">
    <property type="component" value="Unassembled WGS sequence"/>
</dbReference>